<evidence type="ECO:0000256" key="1">
    <source>
        <dbReference type="ARBA" id="ARBA00022723"/>
    </source>
</evidence>
<keyword evidence="6" id="KW-0539">Nucleus</keyword>
<evidence type="ECO:0000256" key="5">
    <source>
        <dbReference type="ARBA" id="ARBA00023163"/>
    </source>
</evidence>
<reference evidence="7 8" key="1">
    <citation type="journal article" date="2016" name="Genome Biol. Evol.">
        <title>Draft genome sequence of an aflatoxigenic Aspergillus species, A. bombycis.</title>
        <authorList>
            <person name="Moore G.G."/>
            <person name="Mack B.M."/>
            <person name="Beltz S.B."/>
            <person name="Gilbert M.K."/>
        </authorList>
    </citation>
    <scope>NUCLEOTIDE SEQUENCE [LARGE SCALE GENOMIC DNA]</scope>
    <source>
        <strain evidence="8">NRRL 26010</strain>
    </source>
</reference>
<dbReference type="GO" id="GO:0003677">
    <property type="term" value="F:DNA binding"/>
    <property type="evidence" value="ECO:0007669"/>
    <property type="project" value="UniProtKB-KW"/>
</dbReference>
<evidence type="ECO:0000256" key="4">
    <source>
        <dbReference type="ARBA" id="ARBA00023125"/>
    </source>
</evidence>
<organism evidence="7 8">
    <name type="scientific">Aspergillus bombycis</name>
    <dbReference type="NCBI Taxonomy" id="109264"/>
    <lineage>
        <taxon>Eukaryota</taxon>
        <taxon>Fungi</taxon>
        <taxon>Dikarya</taxon>
        <taxon>Ascomycota</taxon>
        <taxon>Pezizomycotina</taxon>
        <taxon>Eurotiomycetes</taxon>
        <taxon>Eurotiomycetidae</taxon>
        <taxon>Eurotiales</taxon>
        <taxon>Aspergillaceae</taxon>
        <taxon>Aspergillus</taxon>
    </lineage>
</organism>
<name>A0A1F8AEP3_9EURO</name>
<dbReference type="PANTHER" id="PTHR31779">
    <property type="entry name" value="2-NITROPROPANE DIOXYGENASE FAMILY, PUTATIVE (AFU_ORTHOLOGUE AFUA_2G17430)-RELATED"/>
    <property type="match status" value="1"/>
</dbReference>
<keyword evidence="8" id="KW-1185">Reference proteome</keyword>
<evidence type="ECO:0000256" key="3">
    <source>
        <dbReference type="ARBA" id="ARBA00023015"/>
    </source>
</evidence>
<dbReference type="Gene3D" id="3.10.450.50">
    <property type="match status" value="1"/>
</dbReference>
<protein>
    <submittedName>
        <fullName evidence="7">Uncharacterized protein</fullName>
    </submittedName>
</protein>
<comment type="caution">
    <text evidence="7">The sequence shown here is derived from an EMBL/GenBank/DDBJ whole genome shotgun (WGS) entry which is preliminary data.</text>
</comment>
<dbReference type="GO" id="GO:0046872">
    <property type="term" value="F:metal ion binding"/>
    <property type="evidence" value="ECO:0007669"/>
    <property type="project" value="UniProtKB-KW"/>
</dbReference>
<dbReference type="SUPFAM" id="SSF54427">
    <property type="entry name" value="NTF2-like"/>
    <property type="match status" value="1"/>
</dbReference>
<dbReference type="PANTHER" id="PTHR31779:SF6">
    <property type="entry name" value="SNOAL-LIKE DOMAIN-CONTAINING PROTEIN"/>
    <property type="match status" value="1"/>
</dbReference>
<dbReference type="Proteomes" id="UP000179179">
    <property type="component" value="Unassembled WGS sequence"/>
</dbReference>
<evidence type="ECO:0000313" key="7">
    <source>
        <dbReference type="EMBL" id="OGM50236.1"/>
    </source>
</evidence>
<dbReference type="RefSeq" id="XP_022393953.1">
    <property type="nucleotide sequence ID" value="XM_022528235.1"/>
</dbReference>
<evidence type="ECO:0000256" key="6">
    <source>
        <dbReference type="ARBA" id="ARBA00023242"/>
    </source>
</evidence>
<proteinExistence type="predicted"/>
<dbReference type="InterPro" id="IPR052478">
    <property type="entry name" value="Metabolite_Synth_Reg"/>
</dbReference>
<gene>
    <name evidence="7" type="ORF">ABOM_001105</name>
</gene>
<keyword evidence="2" id="KW-0862">Zinc</keyword>
<dbReference type="OrthoDB" id="10264449at2759"/>
<keyword evidence="1" id="KW-0479">Metal-binding</keyword>
<dbReference type="InterPro" id="IPR032710">
    <property type="entry name" value="NTF2-like_dom_sf"/>
</dbReference>
<keyword evidence="5" id="KW-0804">Transcription</keyword>
<dbReference type="EMBL" id="LYCR01000004">
    <property type="protein sequence ID" value="OGM50236.1"/>
    <property type="molecule type" value="Genomic_DNA"/>
</dbReference>
<sequence>MNRHRDSRRTIKSLGSKHWWALIISDELSYPHLFKHNTSGNYPTKTLPGTSVPPISTSPATHFTAIEPLGRPGLRCSGIVDPDGHCNGDGIIDNPQNPRDKEREGFRFDNPSTHCKYVTQMHIWDSFKDLEKDMSKLFTLIHKNVSFTVVGHHPIAGHYNDLLHFYVNALRRVSVLFLDHADKFEIHPQAIHGGCNSAWSVSEIQFKGVMNSGMCNPRYDLVGMVLMCFVVVLMPGDDFDIVNVWVTRWYEDQMVEIRTYIDAPRIMDALHKNELWWNGTTFRDNVHYMPGPAGMPDLKELEDLMGYPDGRNYED</sequence>
<evidence type="ECO:0000313" key="8">
    <source>
        <dbReference type="Proteomes" id="UP000179179"/>
    </source>
</evidence>
<dbReference type="AlphaFoldDB" id="A0A1F8AEP3"/>
<dbReference type="GO" id="GO:0003700">
    <property type="term" value="F:DNA-binding transcription factor activity"/>
    <property type="evidence" value="ECO:0007669"/>
    <property type="project" value="TreeGrafter"/>
</dbReference>
<accession>A0A1F8AEP3</accession>
<keyword evidence="4" id="KW-0238">DNA-binding</keyword>
<keyword evidence="3" id="KW-0805">Transcription regulation</keyword>
<dbReference type="STRING" id="109264.A0A1F8AEP3"/>
<dbReference type="GeneID" id="34444495"/>
<dbReference type="GO" id="GO:0009410">
    <property type="term" value="P:response to xenobiotic stimulus"/>
    <property type="evidence" value="ECO:0007669"/>
    <property type="project" value="TreeGrafter"/>
</dbReference>
<evidence type="ECO:0000256" key="2">
    <source>
        <dbReference type="ARBA" id="ARBA00022833"/>
    </source>
</evidence>